<evidence type="ECO:0000313" key="13">
    <source>
        <dbReference type="EMBL" id="CAK7904210.1"/>
    </source>
</evidence>
<dbReference type="PANTHER" id="PTHR11038:SF18">
    <property type="entry name" value="MITOCHONDRIAL IMPORT INNER MEMBRANE TRANSLOCASE SUBUNIT TIM12"/>
    <property type="match status" value="1"/>
</dbReference>
<keyword evidence="14" id="KW-1185">Reference proteome</keyword>
<evidence type="ECO:0000313" key="14">
    <source>
        <dbReference type="Proteomes" id="UP001497600"/>
    </source>
</evidence>
<keyword evidence="7 11" id="KW-0811">Translocation</keyword>
<dbReference type="Proteomes" id="UP001497600">
    <property type="component" value="Chromosome D"/>
</dbReference>
<keyword evidence="8 11" id="KW-0496">Mitochondrion</keyword>
<keyword evidence="11" id="KW-0143">Chaperone</keyword>
<keyword evidence="3" id="KW-0479">Metal-binding</keyword>
<evidence type="ECO:0000256" key="8">
    <source>
        <dbReference type="ARBA" id="ARBA00023128"/>
    </source>
</evidence>
<comment type="domain">
    <text evidence="11">The twin CX3C motif contains 4 conserved Cys residues that form 2 disulfide bonds in the mitochondrial intermembrane space.</text>
</comment>
<sequence length="107" mass="12014">MSLFIGASQQYSYAQVDPEKIKIAEIQHAAMSSTFNKVIQVCRDKCIPGEYGENELNTGEQCCVDRCVSKYVKANTIIGTHIQNKGFTPYDSMPEYQGVRAKITQQQ</sequence>
<comment type="subcellular location">
    <subcellularLocation>
        <location evidence="11">Mitochondrion inner membrane</location>
        <topology evidence="11">Peripheral membrane protein</topology>
        <orientation evidence="11">Intermembrane side</orientation>
    </subcellularLocation>
</comment>
<evidence type="ECO:0000256" key="1">
    <source>
        <dbReference type="ARBA" id="ARBA00006720"/>
    </source>
</evidence>
<reference evidence="13 14" key="1">
    <citation type="submission" date="2024-01" db="EMBL/GenBank/DDBJ databases">
        <authorList>
            <consortium name="Genoscope - CEA"/>
            <person name="William W."/>
        </authorList>
    </citation>
    <scope>NUCLEOTIDE SEQUENCE [LARGE SCALE GENOMIC DNA]</scope>
    <source>
        <strain evidence="13 14">29B2s-10</strain>
    </source>
</reference>
<name>A0ABP0ECR4_9ASCO</name>
<evidence type="ECO:0000256" key="11">
    <source>
        <dbReference type="RuleBase" id="RU367043"/>
    </source>
</evidence>
<dbReference type="EMBL" id="OZ004256">
    <property type="protein sequence ID" value="CAK7904210.1"/>
    <property type="molecule type" value="Genomic_DNA"/>
</dbReference>
<protein>
    <recommendedName>
        <fullName evidence="11">Mitochondrial import inner membrane translocase subunit</fullName>
    </recommendedName>
</protein>
<evidence type="ECO:0000259" key="12">
    <source>
        <dbReference type="Pfam" id="PF02953"/>
    </source>
</evidence>
<keyword evidence="9" id="KW-0472">Membrane</keyword>
<keyword evidence="2 11" id="KW-0813">Transport</keyword>
<dbReference type="SUPFAM" id="SSF144122">
    <property type="entry name" value="Tim10-like"/>
    <property type="match status" value="1"/>
</dbReference>
<evidence type="ECO:0000256" key="7">
    <source>
        <dbReference type="ARBA" id="ARBA00023010"/>
    </source>
</evidence>
<comment type="subunit">
    <text evidence="11">Heterohexamer.</text>
</comment>
<evidence type="ECO:0000256" key="5">
    <source>
        <dbReference type="ARBA" id="ARBA00022833"/>
    </source>
</evidence>
<proteinExistence type="inferred from homology"/>
<evidence type="ECO:0000256" key="9">
    <source>
        <dbReference type="ARBA" id="ARBA00023136"/>
    </source>
</evidence>
<keyword evidence="4 11" id="KW-0999">Mitochondrion inner membrane</keyword>
<accession>A0ABP0ECR4</accession>
<dbReference type="InterPro" id="IPR035427">
    <property type="entry name" value="Tim10-like_dom_sf"/>
</dbReference>
<evidence type="ECO:0000256" key="4">
    <source>
        <dbReference type="ARBA" id="ARBA00022792"/>
    </source>
</evidence>
<evidence type="ECO:0000256" key="6">
    <source>
        <dbReference type="ARBA" id="ARBA00022927"/>
    </source>
</evidence>
<gene>
    <name evidence="13" type="primary">TIM12</name>
    <name evidence="13" type="ORF">CAAN4_D08284</name>
</gene>
<keyword evidence="5" id="KW-0862">Zinc</keyword>
<feature type="domain" description="Tim10-like" evidence="12">
    <location>
        <begin position="22"/>
        <end position="84"/>
    </location>
</feature>
<comment type="function">
    <text evidence="11">Mitochondrial intermembrane chaperone that participates in the import and insertion of some multi-pass transmembrane proteins into the mitochondrial inner membrane. Also required for the transfer of beta-barrel precursors from the TOM complex to the sorting and assembly machinery (SAM complex) of the outer membrane. Acts as a chaperone-like protein that protects the hydrophobic precursors from aggregation and guide them through the mitochondrial intermembrane space.</text>
</comment>
<evidence type="ECO:0000256" key="10">
    <source>
        <dbReference type="ARBA" id="ARBA00023157"/>
    </source>
</evidence>
<dbReference type="Pfam" id="PF02953">
    <property type="entry name" value="zf-Tim10_DDP"/>
    <property type="match status" value="1"/>
</dbReference>
<keyword evidence="6 11" id="KW-0653">Protein transport</keyword>
<comment type="similarity">
    <text evidence="1 11">Belongs to the small Tim family.</text>
</comment>
<dbReference type="InterPro" id="IPR004217">
    <property type="entry name" value="Tim10-like"/>
</dbReference>
<dbReference type="Gene3D" id="1.10.287.810">
    <property type="entry name" value="Mitochondrial import inner membrane translocase subunit tim13 like domains"/>
    <property type="match status" value="1"/>
</dbReference>
<dbReference type="PANTHER" id="PTHR11038">
    <property type="entry name" value="MITOCHONDRIAL IMPORT INNER MEMBRANE TRANSLOCASE SUBUNIT TIM10"/>
    <property type="match status" value="1"/>
</dbReference>
<evidence type="ECO:0000256" key="3">
    <source>
        <dbReference type="ARBA" id="ARBA00022723"/>
    </source>
</evidence>
<organism evidence="13 14">
    <name type="scientific">[Candida] anglica</name>
    <dbReference type="NCBI Taxonomy" id="148631"/>
    <lineage>
        <taxon>Eukaryota</taxon>
        <taxon>Fungi</taxon>
        <taxon>Dikarya</taxon>
        <taxon>Ascomycota</taxon>
        <taxon>Saccharomycotina</taxon>
        <taxon>Pichiomycetes</taxon>
        <taxon>Debaryomycetaceae</taxon>
        <taxon>Kurtzmaniella</taxon>
    </lineage>
</organism>
<keyword evidence="10 11" id="KW-1015">Disulfide bond</keyword>
<evidence type="ECO:0000256" key="2">
    <source>
        <dbReference type="ARBA" id="ARBA00022448"/>
    </source>
</evidence>